<evidence type="ECO:0000313" key="3">
    <source>
        <dbReference type="Proteomes" id="UP000008021"/>
    </source>
</evidence>
<feature type="region of interest" description="Disordered" evidence="1">
    <location>
        <begin position="1"/>
        <end position="62"/>
    </location>
</feature>
<dbReference type="Gramene" id="OMERI04G17670.1">
    <property type="protein sequence ID" value="OMERI04G17670.1"/>
    <property type="gene ID" value="OMERI04G17670"/>
</dbReference>
<protein>
    <submittedName>
        <fullName evidence="2">Uncharacterized protein</fullName>
    </submittedName>
</protein>
<name>A0A0E0DGX3_9ORYZ</name>
<dbReference type="HOGENOM" id="CLU_2907887_0_0_1"/>
<evidence type="ECO:0000313" key="2">
    <source>
        <dbReference type="EnsemblPlants" id="OMERI04G17670.1"/>
    </source>
</evidence>
<dbReference type="AlphaFoldDB" id="A0A0E0DGX3"/>
<evidence type="ECO:0000256" key="1">
    <source>
        <dbReference type="SAM" id="MobiDB-lite"/>
    </source>
</evidence>
<proteinExistence type="predicted"/>
<sequence>MRRRADLERSTGAFGGGIGLAAQRRRGVGISGGAWRDPRGGEDGWGDQMDELDEKKSRKGER</sequence>
<accession>A0A0E0DGX3</accession>
<dbReference type="Proteomes" id="UP000008021">
    <property type="component" value="Chromosome 4"/>
</dbReference>
<reference evidence="2" key="1">
    <citation type="submission" date="2015-04" db="UniProtKB">
        <authorList>
            <consortium name="EnsemblPlants"/>
        </authorList>
    </citation>
    <scope>IDENTIFICATION</scope>
</reference>
<keyword evidence="3" id="KW-1185">Reference proteome</keyword>
<dbReference type="EnsemblPlants" id="OMERI04G17670.1">
    <property type="protein sequence ID" value="OMERI04G17670.1"/>
    <property type="gene ID" value="OMERI04G17670"/>
</dbReference>
<reference evidence="2" key="2">
    <citation type="submission" date="2018-05" db="EMBL/GenBank/DDBJ databases">
        <title>OmerRS3 (Oryza meridionalis Reference Sequence Version 3).</title>
        <authorList>
            <person name="Zhang J."/>
            <person name="Kudrna D."/>
            <person name="Lee S."/>
            <person name="Talag J."/>
            <person name="Welchert J."/>
            <person name="Wing R.A."/>
        </authorList>
    </citation>
    <scope>NUCLEOTIDE SEQUENCE [LARGE SCALE GENOMIC DNA]</scope>
    <source>
        <strain evidence="2">cv. OR44</strain>
    </source>
</reference>
<organism evidence="2">
    <name type="scientific">Oryza meridionalis</name>
    <dbReference type="NCBI Taxonomy" id="40149"/>
    <lineage>
        <taxon>Eukaryota</taxon>
        <taxon>Viridiplantae</taxon>
        <taxon>Streptophyta</taxon>
        <taxon>Embryophyta</taxon>
        <taxon>Tracheophyta</taxon>
        <taxon>Spermatophyta</taxon>
        <taxon>Magnoliopsida</taxon>
        <taxon>Liliopsida</taxon>
        <taxon>Poales</taxon>
        <taxon>Poaceae</taxon>
        <taxon>BOP clade</taxon>
        <taxon>Oryzoideae</taxon>
        <taxon>Oryzeae</taxon>
        <taxon>Oryzinae</taxon>
        <taxon>Oryza</taxon>
    </lineage>
</organism>
<feature type="compositionally biased region" description="Basic and acidic residues" evidence="1">
    <location>
        <begin position="53"/>
        <end position="62"/>
    </location>
</feature>